<reference evidence="2 3" key="1">
    <citation type="submission" date="2018-04" db="EMBL/GenBank/DDBJ databases">
        <title>Novel actinobacteria from marine sediment.</title>
        <authorList>
            <person name="Ng Z.Y."/>
            <person name="Tan G.Y.A."/>
        </authorList>
    </citation>
    <scope>NUCLEOTIDE SEQUENCE [LARGE SCALE GENOMIC DNA]</scope>
    <source>
        <strain evidence="2 3">TPS81</strain>
    </source>
</reference>
<dbReference type="InterPro" id="IPR029058">
    <property type="entry name" value="AB_hydrolase_fold"/>
</dbReference>
<sequence>PALRAVVFEDAGDTVHGTFALPDGAQGRIPAALIISGSGPTDRDGNSPTRPEADTNANFARVLAGAGVASLRYDKLGSGDTGLGSRDGTADIDYALFEDQMAAAYAELLAQPEVDPERVAVLGHSEGSLFALRAPQVVPGPPPAALILAAPVGARYLDLLDRQVTEQVRDGESAGALDTAAANRLLSDTRFAIARIRSGDPLPETLSPELAPLFAPANRAFLREIDAMDPVQLGRSLPDSTRVLVLWGTADSQVTRTEVDRLMTGLPGAERVDLADADHVFRRYDDSPGAPARDAERPFSPDAAPAVEDFLDAVW</sequence>
<accession>A0A368T1N6</accession>
<dbReference type="AlphaFoldDB" id="A0A368T1N6"/>
<feature type="non-terminal residue" evidence="2">
    <location>
        <position position="1"/>
    </location>
</feature>
<dbReference type="Gene3D" id="3.40.50.1820">
    <property type="entry name" value="alpha/beta hydrolase"/>
    <property type="match status" value="1"/>
</dbReference>
<name>A0A368T1N6_9ACTN</name>
<dbReference type="Proteomes" id="UP000253318">
    <property type="component" value="Unassembled WGS sequence"/>
</dbReference>
<dbReference type="SUPFAM" id="SSF53474">
    <property type="entry name" value="alpha/beta-Hydrolases"/>
    <property type="match status" value="1"/>
</dbReference>
<gene>
    <name evidence="2" type="ORF">DEF24_19120</name>
</gene>
<evidence type="ECO:0000313" key="2">
    <source>
        <dbReference type="EMBL" id="RCV54525.1"/>
    </source>
</evidence>
<keyword evidence="3" id="KW-1185">Reference proteome</keyword>
<dbReference type="PANTHER" id="PTHR43265">
    <property type="entry name" value="ESTERASE ESTD"/>
    <property type="match status" value="1"/>
</dbReference>
<dbReference type="PANTHER" id="PTHR43265:SF1">
    <property type="entry name" value="ESTERASE ESTD"/>
    <property type="match status" value="1"/>
</dbReference>
<dbReference type="RefSeq" id="WP_147280501.1">
    <property type="nucleotide sequence ID" value="NZ_QEIN01000165.1"/>
</dbReference>
<organism evidence="2 3">
    <name type="scientific">Marinitenerispora sediminis</name>
    <dbReference type="NCBI Taxonomy" id="1931232"/>
    <lineage>
        <taxon>Bacteria</taxon>
        <taxon>Bacillati</taxon>
        <taxon>Actinomycetota</taxon>
        <taxon>Actinomycetes</taxon>
        <taxon>Streptosporangiales</taxon>
        <taxon>Nocardiopsidaceae</taxon>
        <taxon>Marinitenerispora</taxon>
    </lineage>
</organism>
<dbReference type="Pfam" id="PF12697">
    <property type="entry name" value="Abhydrolase_6"/>
    <property type="match status" value="1"/>
</dbReference>
<proteinExistence type="predicted"/>
<dbReference type="InterPro" id="IPR000073">
    <property type="entry name" value="AB_hydrolase_1"/>
</dbReference>
<dbReference type="OrthoDB" id="5902829at2"/>
<dbReference type="GO" id="GO:0052689">
    <property type="term" value="F:carboxylic ester hydrolase activity"/>
    <property type="evidence" value="ECO:0007669"/>
    <property type="project" value="TreeGrafter"/>
</dbReference>
<dbReference type="InterPro" id="IPR053145">
    <property type="entry name" value="AB_hydrolase_Est10"/>
</dbReference>
<evidence type="ECO:0000259" key="1">
    <source>
        <dbReference type="Pfam" id="PF12697"/>
    </source>
</evidence>
<dbReference type="EMBL" id="QEIN01000165">
    <property type="protein sequence ID" value="RCV54525.1"/>
    <property type="molecule type" value="Genomic_DNA"/>
</dbReference>
<keyword evidence="2" id="KW-0378">Hydrolase</keyword>
<evidence type="ECO:0000313" key="3">
    <source>
        <dbReference type="Proteomes" id="UP000253318"/>
    </source>
</evidence>
<feature type="domain" description="AB hydrolase-1" evidence="1">
    <location>
        <begin position="63"/>
        <end position="282"/>
    </location>
</feature>
<comment type="caution">
    <text evidence="2">The sequence shown here is derived from an EMBL/GenBank/DDBJ whole genome shotgun (WGS) entry which is preliminary data.</text>
</comment>
<protein>
    <submittedName>
        <fullName evidence="2">Alpha/beta hydrolase</fullName>
    </submittedName>
</protein>